<accession>A0ABW2YXN8</accession>
<gene>
    <name evidence="3" type="ORF">ACFQZS_13980</name>
</gene>
<dbReference type="InterPro" id="IPR025164">
    <property type="entry name" value="Toastrack_DUF4097"/>
</dbReference>
<organism evidence="3 4">
    <name type="scientific">Mucilaginibacter calamicampi</name>
    <dbReference type="NCBI Taxonomy" id="1302352"/>
    <lineage>
        <taxon>Bacteria</taxon>
        <taxon>Pseudomonadati</taxon>
        <taxon>Bacteroidota</taxon>
        <taxon>Sphingobacteriia</taxon>
        <taxon>Sphingobacteriales</taxon>
        <taxon>Sphingobacteriaceae</taxon>
        <taxon>Mucilaginibacter</taxon>
    </lineage>
</organism>
<evidence type="ECO:0000256" key="1">
    <source>
        <dbReference type="SAM" id="SignalP"/>
    </source>
</evidence>
<keyword evidence="1" id="KW-0732">Signal</keyword>
<reference evidence="4" key="1">
    <citation type="journal article" date="2019" name="Int. J. Syst. Evol. Microbiol.">
        <title>The Global Catalogue of Microorganisms (GCM) 10K type strain sequencing project: providing services to taxonomists for standard genome sequencing and annotation.</title>
        <authorList>
            <consortium name="The Broad Institute Genomics Platform"/>
            <consortium name="The Broad Institute Genome Sequencing Center for Infectious Disease"/>
            <person name="Wu L."/>
            <person name="Ma J."/>
        </authorList>
    </citation>
    <scope>NUCLEOTIDE SEQUENCE [LARGE SCALE GENOMIC DNA]</scope>
    <source>
        <strain evidence="4">CCUG 63418</strain>
    </source>
</reference>
<name>A0ABW2YXN8_9SPHI</name>
<dbReference type="Proteomes" id="UP001596958">
    <property type="component" value="Unassembled WGS sequence"/>
</dbReference>
<proteinExistence type="predicted"/>
<comment type="caution">
    <text evidence="3">The sequence shown here is derived from an EMBL/GenBank/DDBJ whole genome shotgun (WGS) entry which is preliminary data.</text>
</comment>
<protein>
    <submittedName>
        <fullName evidence="3">DUF4097 domain-containing protein</fullName>
    </submittedName>
</protein>
<feature type="chain" id="PRO_5045182212" evidence="1">
    <location>
        <begin position="22"/>
        <end position="270"/>
    </location>
</feature>
<dbReference type="RefSeq" id="WP_377101249.1">
    <property type="nucleotide sequence ID" value="NZ_JBHTHU010000019.1"/>
</dbReference>
<feature type="domain" description="DUF4097" evidence="2">
    <location>
        <begin position="41"/>
        <end position="231"/>
    </location>
</feature>
<dbReference type="Pfam" id="PF13349">
    <property type="entry name" value="DUF4097"/>
    <property type="match status" value="1"/>
</dbReference>
<evidence type="ECO:0000313" key="4">
    <source>
        <dbReference type="Proteomes" id="UP001596958"/>
    </source>
</evidence>
<keyword evidence="4" id="KW-1185">Reference proteome</keyword>
<sequence length="270" mass="28529">MKALKFIILLMAGLTAALALKAQTGTSQLKVPLSSPGKPYTLNVGLMSGNIDIAAYDGNEILIDFTGDDAKRTQRAYTGSMRVIGGGSTSVTAIEKDNKVTINGDASARRGNVKIKVPRGTNTFKLTTVNSNGILATDIGGEIEVSNTNGDIKLTNVAGSVVANTTNGNVVVSFKSVDAKSPMAFTTLNGKVDITVPAAIKANIKLHTDRGEIFSDFDVAVEASTPTTTRGKDGSYRYTEQEWVTGKLNGGGPEFTMRTFNGNIFIRKAK</sequence>
<evidence type="ECO:0000259" key="2">
    <source>
        <dbReference type="Pfam" id="PF13349"/>
    </source>
</evidence>
<evidence type="ECO:0000313" key="3">
    <source>
        <dbReference type="EMBL" id="MFD0751256.1"/>
    </source>
</evidence>
<feature type="signal peptide" evidence="1">
    <location>
        <begin position="1"/>
        <end position="21"/>
    </location>
</feature>
<dbReference type="EMBL" id="JBHTHU010000019">
    <property type="protein sequence ID" value="MFD0751256.1"/>
    <property type="molecule type" value="Genomic_DNA"/>
</dbReference>